<dbReference type="InterPro" id="IPR027256">
    <property type="entry name" value="P-typ_ATPase_IB"/>
</dbReference>
<dbReference type="GO" id="GO:0055070">
    <property type="term" value="P:copper ion homeostasis"/>
    <property type="evidence" value="ECO:0007669"/>
    <property type="project" value="TreeGrafter"/>
</dbReference>
<feature type="transmembrane region" description="Helical" evidence="23">
    <location>
        <begin position="918"/>
        <end position="937"/>
    </location>
</feature>
<dbReference type="InterPro" id="IPR023299">
    <property type="entry name" value="ATPase_P-typ_cyto_dom_N"/>
</dbReference>
<dbReference type="GO" id="GO:0140581">
    <property type="term" value="F:P-type monovalent copper transporter activity"/>
    <property type="evidence" value="ECO:0007669"/>
    <property type="project" value="UniProtKB-EC"/>
</dbReference>
<dbReference type="PANTHER" id="PTHR43520:SF6">
    <property type="entry name" value="COPPER-EXPORTING P-TYPE ATPASE"/>
    <property type="match status" value="1"/>
</dbReference>
<accession>A0A2V1H7P2</accession>
<evidence type="ECO:0000313" key="26">
    <source>
        <dbReference type="Proteomes" id="UP000244906"/>
    </source>
</evidence>
<dbReference type="InterPro" id="IPR059000">
    <property type="entry name" value="ATPase_P-type_domA"/>
</dbReference>
<evidence type="ECO:0000256" key="14">
    <source>
        <dbReference type="ARBA" id="ARBA00022842"/>
    </source>
</evidence>
<feature type="transmembrane region" description="Helical" evidence="23">
    <location>
        <begin position="596"/>
        <end position="619"/>
    </location>
</feature>
<sequence>MSVQLKIDSINCASCVNKIEKTLNALADVSNAQVNLIDKTAIVTGNVATEVLLDALADIGKPATIIEIEPTATEPTSLPFLLDLSIPGISCAGCVKKIETTLSKLPGVISAQVNLADKTAQISGSINRKSVLIALDDIGKPATIIQSSAPYAEFDLSIAGLSCAGCVRKVEKTLTAIPGIDQVNVNLADKTAQISGNIELSSILDALSAAGKPAELLACANSNQASTLHLHIPKITCAGCVRNVEHALLAVDGVKSAEVNLADKTASVKGQLDLAALLNALEKINKPGTLVNPAAEARAKQQKEQQKHVNKMFRQSWLALLVGIPLMLWGVITGDMMVNSVSEQISWGTVGLITLFVMFFSGSHFYANAWQSFKHQDATMDTLVALGTGSAWLYSMLVVLFPDVLPEQSRHLYFEASAMIVGLVNLGHAMEQRARGKTGEAVERLFKLQAKTARVVESLDSNSASREMPIEQVAQGQLISVRPGESIAVDGQVIDGKTWINESMLTGEPMQIHKQAGDKVSAGTLNGQGSLIFRAEKVGNETALAQIIEMVRKAQNSKLPIARMADTIAGYFVPTVMIVAIIAALAWYNFGPQPQLSYMLTAAVTVLIIACPCALGLATPMSIIVGVGKAAELGMLVRNGEALQGASKISHVLLDKTGTITLGKPSLNQIISCNSFEQSDILQMAASLEKDSEHPLAQAILNKAKAQQLTLQKIEQFHAHSGLGVSGILLADNNPSLSLFMGSEKLLAQHDIEIPLAIIEKANQLAQAGETPVYFAINNQLAGLFGISDPVRDDSIEAIRRLHNAGLKVVMVTGDAKETANAVAKLAGVDQVYARQLPQDKADVIKSLQKKGHKVAMCGDGINDAPALAQADVSFAIGTGTDVAMEAADITLMRDSLHSLADAIELSKATINNIKQNLLGAFAYNSLGIPVAAGALYPVWGILLNPVIAGTAMAFSSFTVVSNARRLKSFKPSSSRKTNLDN</sequence>
<dbReference type="InterPro" id="IPR044492">
    <property type="entry name" value="P_typ_ATPase_HD_dom"/>
</dbReference>
<evidence type="ECO:0000256" key="11">
    <source>
        <dbReference type="ARBA" id="ARBA00022741"/>
    </source>
</evidence>
<comment type="catalytic activity">
    <reaction evidence="22">
        <text>Cu(+)(in) + ATP + H2O = Cu(+)(out) + ADP + phosphate + H(+)</text>
        <dbReference type="Rhea" id="RHEA:25792"/>
        <dbReference type="ChEBI" id="CHEBI:15377"/>
        <dbReference type="ChEBI" id="CHEBI:15378"/>
        <dbReference type="ChEBI" id="CHEBI:30616"/>
        <dbReference type="ChEBI" id="CHEBI:43474"/>
        <dbReference type="ChEBI" id="CHEBI:49552"/>
        <dbReference type="ChEBI" id="CHEBI:456216"/>
        <dbReference type="EC" id="7.2.2.8"/>
    </reaction>
</comment>
<dbReference type="RefSeq" id="WP_116686098.1">
    <property type="nucleotide sequence ID" value="NZ_CAWNYD010000001.1"/>
</dbReference>
<dbReference type="InterPro" id="IPR008250">
    <property type="entry name" value="ATPase_P-typ_transduc_dom_A_sf"/>
</dbReference>
<dbReference type="SFLD" id="SFLDF00027">
    <property type="entry name" value="p-type_atpase"/>
    <property type="match status" value="1"/>
</dbReference>
<keyword evidence="8 23" id="KW-0812">Transmembrane</keyword>
<evidence type="ECO:0000256" key="9">
    <source>
        <dbReference type="ARBA" id="ARBA00022723"/>
    </source>
</evidence>
<evidence type="ECO:0000313" key="25">
    <source>
        <dbReference type="EMBL" id="PVZ72512.1"/>
    </source>
</evidence>
<dbReference type="GO" id="GO:0060003">
    <property type="term" value="P:copper ion export"/>
    <property type="evidence" value="ECO:0007669"/>
    <property type="project" value="UniProtKB-ARBA"/>
</dbReference>
<feature type="transmembrane region" description="Helical" evidence="23">
    <location>
        <begin position="943"/>
        <end position="961"/>
    </location>
</feature>
<evidence type="ECO:0000256" key="3">
    <source>
        <dbReference type="ARBA" id="ARBA00012517"/>
    </source>
</evidence>
<evidence type="ECO:0000256" key="6">
    <source>
        <dbReference type="ARBA" id="ARBA00022475"/>
    </source>
</evidence>
<keyword evidence="9 23" id="KW-0479">Metal-binding</keyword>
<evidence type="ECO:0000256" key="7">
    <source>
        <dbReference type="ARBA" id="ARBA00022553"/>
    </source>
</evidence>
<feature type="domain" description="HMA" evidence="24">
    <location>
        <begin position="226"/>
        <end position="289"/>
    </location>
</feature>
<dbReference type="SFLD" id="SFLDS00003">
    <property type="entry name" value="Haloacid_Dehalogenase"/>
    <property type="match status" value="1"/>
</dbReference>
<evidence type="ECO:0000256" key="2">
    <source>
        <dbReference type="ARBA" id="ARBA00006024"/>
    </source>
</evidence>
<keyword evidence="13 23" id="KW-0067">ATP-binding</keyword>
<evidence type="ECO:0000256" key="13">
    <source>
        <dbReference type="ARBA" id="ARBA00022840"/>
    </source>
</evidence>
<keyword evidence="16 23" id="KW-1133">Transmembrane helix</keyword>
<dbReference type="OrthoDB" id="9814270at2"/>
<dbReference type="PROSITE" id="PS01047">
    <property type="entry name" value="HMA_1"/>
    <property type="match status" value="4"/>
</dbReference>
<keyword evidence="17" id="KW-0186">Copper</keyword>
<dbReference type="GO" id="GO:0005507">
    <property type="term" value="F:copper ion binding"/>
    <property type="evidence" value="ECO:0007669"/>
    <property type="project" value="TreeGrafter"/>
</dbReference>
<evidence type="ECO:0000256" key="21">
    <source>
        <dbReference type="ARBA" id="ARBA00033239"/>
    </source>
</evidence>
<evidence type="ECO:0000256" key="10">
    <source>
        <dbReference type="ARBA" id="ARBA00022737"/>
    </source>
</evidence>
<dbReference type="Proteomes" id="UP000244906">
    <property type="component" value="Unassembled WGS sequence"/>
</dbReference>
<evidence type="ECO:0000256" key="8">
    <source>
        <dbReference type="ARBA" id="ARBA00022692"/>
    </source>
</evidence>
<feature type="domain" description="HMA" evidence="24">
    <location>
        <begin position="80"/>
        <end position="143"/>
    </location>
</feature>
<evidence type="ECO:0000256" key="17">
    <source>
        <dbReference type="ARBA" id="ARBA00023008"/>
    </source>
</evidence>
<evidence type="ECO:0000256" key="18">
    <source>
        <dbReference type="ARBA" id="ARBA00023065"/>
    </source>
</evidence>
<reference evidence="25 26" key="1">
    <citation type="submission" date="2018-04" db="EMBL/GenBank/DDBJ databases">
        <title>Thalassorhabdus spongiae gen. nov., sp. nov., isolated from a marine sponge in South-West Iceland.</title>
        <authorList>
            <person name="Knobloch S."/>
            <person name="Daussin A."/>
            <person name="Johannsson R."/>
            <person name="Marteinsson V.T."/>
        </authorList>
    </citation>
    <scope>NUCLEOTIDE SEQUENCE [LARGE SCALE GENOMIC DNA]</scope>
    <source>
        <strain evidence="25 26">Hp12</strain>
    </source>
</reference>
<dbReference type="InterPro" id="IPR001757">
    <property type="entry name" value="P_typ_ATPase"/>
</dbReference>
<feature type="domain" description="HMA" evidence="24">
    <location>
        <begin position="152"/>
        <end position="215"/>
    </location>
</feature>
<organism evidence="25 26">
    <name type="scientific">Pelagibaculum spongiae</name>
    <dbReference type="NCBI Taxonomy" id="2080658"/>
    <lineage>
        <taxon>Bacteria</taxon>
        <taxon>Pseudomonadati</taxon>
        <taxon>Pseudomonadota</taxon>
        <taxon>Gammaproteobacteria</taxon>
        <taxon>Oceanospirillales</taxon>
        <taxon>Pelagibaculum</taxon>
    </lineage>
</organism>
<dbReference type="PROSITE" id="PS00154">
    <property type="entry name" value="ATPASE_E1_E2"/>
    <property type="match status" value="1"/>
</dbReference>
<keyword evidence="10" id="KW-0677">Repeat</keyword>
<dbReference type="InterPro" id="IPR017969">
    <property type="entry name" value="Heavy-metal-associated_CS"/>
</dbReference>
<dbReference type="GO" id="GO:0016887">
    <property type="term" value="F:ATP hydrolysis activity"/>
    <property type="evidence" value="ECO:0007669"/>
    <property type="project" value="InterPro"/>
</dbReference>
<keyword evidence="5" id="KW-0813">Transport</keyword>
<dbReference type="Pfam" id="PF00702">
    <property type="entry name" value="Hydrolase"/>
    <property type="match status" value="1"/>
</dbReference>
<dbReference type="CDD" id="cd00371">
    <property type="entry name" value="HMA"/>
    <property type="match status" value="4"/>
</dbReference>
<evidence type="ECO:0000256" key="20">
    <source>
        <dbReference type="ARBA" id="ARBA00029719"/>
    </source>
</evidence>
<dbReference type="Pfam" id="PF00122">
    <property type="entry name" value="E1-E2_ATPase"/>
    <property type="match status" value="1"/>
</dbReference>
<dbReference type="Gene3D" id="3.40.1110.10">
    <property type="entry name" value="Calcium-transporting ATPase, cytoplasmic domain N"/>
    <property type="match status" value="1"/>
</dbReference>
<dbReference type="InterPro" id="IPR023214">
    <property type="entry name" value="HAD_sf"/>
</dbReference>
<proteinExistence type="inferred from homology"/>
<keyword evidence="6 23" id="KW-1003">Cell membrane</keyword>
<dbReference type="InterPro" id="IPR006121">
    <property type="entry name" value="HMA_dom"/>
</dbReference>
<evidence type="ECO:0000256" key="15">
    <source>
        <dbReference type="ARBA" id="ARBA00022967"/>
    </source>
</evidence>
<evidence type="ECO:0000256" key="19">
    <source>
        <dbReference type="ARBA" id="ARBA00023136"/>
    </source>
</evidence>
<dbReference type="InterPro" id="IPR018303">
    <property type="entry name" value="ATPase_P-typ_P_site"/>
</dbReference>
<dbReference type="PANTHER" id="PTHR43520">
    <property type="entry name" value="ATP7, ISOFORM B"/>
    <property type="match status" value="1"/>
</dbReference>
<evidence type="ECO:0000256" key="5">
    <source>
        <dbReference type="ARBA" id="ARBA00022448"/>
    </source>
</evidence>
<dbReference type="SFLD" id="SFLDG00002">
    <property type="entry name" value="C1.7:_P-type_atpase_like"/>
    <property type="match status" value="1"/>
</dbReference>
<dbReference type="NCBIfam" id="TIGR01494">
    <property type="entry name" value="ATPase_P-type"/>
    <property type="match status" value="1"/>
</dbReference>
<dbReference type="CDD" id="cd02094">
    <property type="entry name" value="P-type_ATPase_Cu-like"/>
    <property type="match status" value="1"/>
</dbReference>
<dbReference type="EC" id="7.2.2.8" evidence="3"/>
<feature type="transmembrane region" description="Helical" evidence="23">
    <location>
        <begin position="344"/>
        <end position="366"/>
    </location>
</feature>
<keyword evidence="19 23" id="KW-0472">Membrane</keyword>
<dbReference type="SUPFAM" id="SSF81665">
    <property type="entry name" value="Calcium ATPase, transmembrane domain M"/>
    <property type="match status" value="1"/>
</dbReference>
<keyword evidence="12" id="KW-0187">Copper transport</keyword>
<evidence type="ECO:0000256" key="4">
    <source>
        <dbReference type="ARBA" id="ARBA00015102"/>
    </source>
</evidence>
<feature type="transmembrane region" description="Helical" evidence="23">
    <location>
        <begin position="317"/>
        <end position="338"/>
    </location>
</feature>
<evidence type="ECO:0000256" key="1">
    <source>
        <dbReference type="ARBA" id="ARBA00004651"/>
    </source>
</evidence>
<dbReference type="SUPFAM" id="SSF81653">
    <property type="entry name" value="Calcium ATPase, transduction domain A"/>
    <property type="match status" value="1"/>
</dbReference>
<dbReference type="GO" id="GO:0005886">
    <property type="term" value="C:plasma membrane"/>
    <property type="evidence" value="ECO:0007669"/>
    <property type="project" value="UniProtKB-SubCell"/>
</dbReference>
<dbReference type="Pfam" id="PF00403">
    <property type="entry name" value="HMA"/>
    <property type="match status" value="4"/>
</dbReference>
<dbReference type="EMBL" id="QDDL01000001">
    <property type="protein sequence ID" value="PVZ72512.1"/>
    <property type="molecule type" value="Genomic_DNA"/>
</dbReference>
<dbReference type="Gene3D" id="3.30.70.100">
    <property type="match status" value="4"/>
</dbReference>
<feature type="transmembrane region" description="Helical" evidence="23">
    <location>
        <begin position="568"/>
        <end position="590"/>
    </location>
</feature>
<dbReference type="SUPFAM" id="SSF55008">
    <property type="entry name" value="HMA, heavy metal-associated domain"/>
    <property type="match status" value="4"/>
</dbReference>
<feature type="domain" description="HMA" evidence="24">
    <location>
        <begin position="1"/>
        <end position="64"/>
    </location>
</feature>
<evidence type="ECO:0000256" key="22">
    <source>
        <dbReference type="ARBA" id="ARBA00049289"/>
    </source>
</evidence>
<dbReference type="NCBIfam" id="TIGR01525">
    <property type="entry name" value="ATPase-IB_hvy"/>
    <property type="match status" value="1"/>
</dbReference>
<keyword evidence="18" id="KW-0406">Ion transport</keyword>
<dbReference type="InterPro" id="IPR023298">
    <property type="entry name" value="ATPase_P-typ_TM_dom_sf"/>
</dbReference>
<evidence type="ECO:0000259" key="24">
    <source>
        <dbReference type="PROSITE" id="PS50846"/>
    </source>
</evidence>
<name>A0A2V1H7P2_9GAMM</name>
<keyword evidence="15" id="KW-1278">Translocase</keyword>
<dbReference type="PRINTS" id="PR00120">
    <property type="entry name" value="HATPASE"/>
</dbReference>
<feature type="transmembrane region" description="Helical" evidence="23">
    <location>
        <begin position="412"/>
        <end position="430"/>
    </location>
</feature>
<keyword evidence="14" id="KW-0460">Magnesium</keyword>
<comment type="similarity">
    <text evidence="2 23">Belongs to the cation transport ATPase (P-type) (TC 3.A.3) family. Type IB subfamily.</text>
</comment>
<dbReference type="GO" id="GO:0005524">
    <property type="term" value="F:ATP binding"/>
    <property type="evidence" value="ECO:0007669"/>
    <property type="project" value="UniProtKB-UniRule"/>
</dbReference>
<evidence type="ECO:0000256" key="12">
    <source>
        <dbReference type="ARBA" id="ARBA00022796"/>
    </source>
</evidence>
<comment type="subcellular location">
    <subcellularLocation>
        <location evidence="1">Cell membrane</location>
        <topology evidence="1">Multi-pass membrane protein</topology>
    </subcellularLocation>
</comment>
<dbReference type="PROSITE" id="PS50846">
    <property type="entry name" value="HMA_2"/>
    <property type="match status" value="4"/>
</dbReference>
<keyword evidence="7" id="KW-0597">Phosphoprotein</keyword>
<dbReference type="GO" id="GO:0043682">
    <property type="term" value="F:P-type divalent copper transporter activity"/>
    <property type="evidence" value="ECO:0007669"/>
    <property type="project" value="TreeGrafter"/>
</dbReference>
<protein>
    <recommendedName>
        <fullName evidence="4">Copper-exporting P-type ATPase</fullName>
        <ecNumber evidence="3">7.2.2.8</ecNumber>
    </recommendedName>
    <alternativeName>
        <fullName evidence="20">Copper-exporting P-type ATPase A</fullName>
    </alternativeName>
    <alternativeName>
        <fullName evidence="21">Cu(+)-exporting ATPase</fullName>
    </alternativeName>
</protein>
<dbReference type="Gene3D" id="3.40.50.1000">
    <property type="entry name" value="HAD superfamily/HAD-like"/>
    <property type="match status" value="1"/>
</dbReference>
<keyword evidence="26" id="KW-1185">Reference proteome</keyword>
<dbReference type="AlphaFoldDB" id="A0A2V1H7P2"/>
<dbReference type="NCBIfam" id="TIGR01511">
    <property type="entry name" value="ATPase-IB1_Cu"/>
    <property type="match status" value="1"/>
</dbReference>
<dbReference type="PRINTS" id="PR00119">
    <property type="entry name" value="CATATPASE"/>
</dbReference>
<comment type="caution">
    <text evidence="25">The sequence shown here is derived from an EMBL/GenBank/DDBJ whole genome shotgun (WGS) entry which is preliminary data.</text>
</comment>
<dbReference type="SUPFAM" id="SSF56784">
    <property type="entry name" value="HAD-like"/>
    <property type="match status" value="1"/>
</dbReference>
<dbReference type="Gene3D" id="2.70.150.10">
    <property type="entry name" value="Calcium-transporting ATPase, cytoplasmic transduction domain A"/>
    <property type="match status" value="1"/>
</dbReference>
<dbReference type="InterPro" id="IPR036412">
    <property type="entry name" value="HAD-like_sf"/>
</dbReference>
<evidence type="ECO:0000256" key="16">
    <source>
        <dbReference type="ARBA" id="ARBA00022989"/>
    </source>
</evidence>
<keyword evidence="11 23" id="KW-0547">Nucleotide-binding</keyword>
<feature type="transmembrane region" description="Helical" evidence="23">
    <location>
        <begin position="378"/>
        <end position="400"/>
    </location>
</feature>
<dbReference type="InterPro" id="IPR036163">
    <property type="entry name" value="HMA_dom_sf"/>
</dbReference>
<evidence type="ECO:0000256" key="23">
    <source>
        <dbReference type="RuleBase" id="RU362081"/>
    </source>
</evidence>
<dbReference type="FunFam" id="2.70.150.10:FF:000020">
    <property type="entry name" value="Copper-exporting P-type ATPase A"/>
    <property type="match status" value="1"/>
</dbReference>
<gene>
    <name evidence="25" type="ORF">DC094_05785</name>
</gene>